<dbReference type="InterPro" id="IPR029063">
    <property type="entry name" value="SAM-dependent_MTases_sf"/>
</dbReference>
<proteinExistence type="predicted"/>
<evidence type="ECO:0000313" key="1">
    <source>
        <dbReference type="EMBL" id="MDI5949504.1"/>
    </source>
</evidence>
<name>A0AAW6TJ56_9FLAO</name>
<evidence type="ECO:0000313" key="2">
    <source>
        <dbReference type="Proteomes" id="UP001228643"/>
    </source>
</evidence>
<dbReference type="RefSeq" id="WP_282715591.1">
    <property type="nucleotide sequence ID" value="NZ_JASCRY010000002.1"/>
</dbReference>
<dbReference type="Proteomes" id="UP001228643">
    <property type="component" value="Unassembled WGS sequence"/>
</dbReference>
<organism evidence="1 2">
    <name type="scientific">Flavobacterium yafengii</name>
    <dbReference type="NCBI Taxonomy" id="3041253"/>
    <lineage>
        <taxon>Bacteria</taxon>
        <taxon>Pseudomonadati</taxon>
        <taxon>Bacteroidota</taxon>
        <taxon>Flavobacteriia</taxon>
        <taxon>Flavobacteriales</taxon>
        <taxon>Flavobacteriaceae</taxon>
        <taxon>Flavobacterium</taxon>
    </lineage>
</organism>
<comment type="caution">
    <text evidence="1">The sequence shown here is derived from an EMBL/GenBank/DDBJ whole genome shotgun (WGS) entry which is preliminary data.</text>
</comment>
<protein>
    <submittedName>
        <fullName evidence="1">Uncharacterized protein</fullName>
    </submittedName>
</protein>
<dbReference type="AlphaFoldDB" id="A0AAW6TJ56"/>
<dbReference type="SUPFAM" id="SSF53335">
    <property type="entry name" value="S-adenosyl-L-methionine-dependent methyltransferases"/>
    <property type="match status" value="1"/>
</dbReference>
<accession>A0AAW6TJ56</accession>
<dbReference type="EMBL" id="JASCRY010000002">
    <property type="protein sequence ID" value="MDI5949504.1"/>
    <property type="molecule type" value="Genomic_DNA"/>
</dbReference>
<reference evidence="1 2" key="1">
    <citation type="submission" date="2023-04" db="EMBL/GenBank/DDBJ databases">
        <title>Two novel species of Flavobacterium.</title>
        <authorList>
            <person name="Liu Q."/>
            <person name="Xin Y.-H."/>
        </authorList>
    </citation>
    <scope>NUCLEOTIDE SEQUENCE [LARGE SCALE GENOMIC DNA]</scope>
    <source>
        <strain evidence="1 2">LB2P87</strain>
    </source>
</reference>
<keyword evidence="2" id="KW-1185">Reference proteome</keyword>
<gene>
    <name evidence="1" type="ORF">QLS97_07575</name>
</gene>
<sequence>MVKFYDGTDNAETCVNLSRNTANELNIEDKVTVYFLDAVKLNQLQKHYDLIITTWFTAGNFYPENFPFENYNLFFKKIDLSKNEKFDTVFTFAYKMLNANGEVLIGACYIDNENTRKKQELSYQKMGMTVITGAKDSFTATKERF</sequence>